<name>A0A5J5GG98_9BACL</name>
<gene>
    <name evidence="1" type="ORF">F4V43_01770</name>
</gene>
<accession>A0A5J5GG98</accession>
<dbReference type="Proteomes" id="UP000367750">
    <property type="component" value="Unassembled WGS sequence"/>
</dbReference>
<evidence type="ECO:0000313" key="1">
    <source>
        <dbReference type="EMBL" id="KAA9007239.1"/>
    </source>
</evidence>
<proteinExistence type="predicted"/>
<organism evidence="1 2">
    <name type="scientific">Paenibacillus spiritus</name>
    <dbReference type="NCBI Taxonomy" id="2496557"/>
    <lineage>
        <taxon>Bacteria</taxon>
        <taxon>Bacillati</taxon>
        <taxon>Bacillota</taxon>
        <taxon>Bacilli</taxon>
        <taxon>Bacillales</taxon>
        <taxon>Paenibacillaceae</taxon>
        <taxon>Paenibacillus</taxon>
    </lineage>
</organism>
<reference evidence="1 2" key="1">
    <citation type="submission" date="2019-09" db="EMBL/GenBank/DDBJ databases">
        <title>Bacillus ochoae sp. nov., Paenibacillus whitsoniae sp. nov., Paenibacillus spiritus sp. nov. Isolated from the Mars Exploration Rover during spacecraft assembly.</title>
        <authorList>
            <person name="Seuylemezian A."/>
            <person name="Vaishampayan P."/>
        </authorList>
    </citation>
    <scope>NUCLEOTIDE SEQUENCE [LARGE SCALE GENOMIC DNA]</scope>
    <source>
        <strain evidence="1 2">MER_111</strain>
    </source>
</reference>
<comment type="caution">
    <text evidence="1">The sequence shown here is derived from an EMBL/GenBank/DDBJ whole genome shotgun (WGS) entry which is preliminary data.</text>
</comment>
<dbReference type="RefSeq" id="WP_150456529.1">
    <property type="nucleotide sequence ID" value="NZ_VYKK01000004.1"/>
</dbReference>
<keyword evidence="2" id="KW-1185">Reference proteome</keyword>
<evidence type="ECO:0000313" key="2">
    <source>
        <dbReference type="Proteomes" id="UP000367750"/>
    </source>
</evidence>
<dbReference type="OrthoDB" id="2660293at2"/>
<protein>
    <submittedName>
        <fullName evidence="1">Uncharacterized protein</fullName>
    </submittedName>
</protein>
<sequence>MTTILKNKETGLYGTLEHSLFGGSIRWYDENTGAFCKSYGEKFDQILESWVIVPLPMGYQVGNWGGVVKIECGLTLI</sequence>
<dbReference type="EMBL" id="VYKK01000004">
    <property type="protein sequence ID" value="KAA9007239.1"/>
    <property type="molecule type" value="Genomic_DNA"/>
</dbReference>
<dbReference type="AlphaFoldDB" id="A0A5J5GG98"/>